<evidence type="ECO:0000259" key="4">
    <source>
        <dbReference type="PROSITE" id="PS50111"/>
    </source>
</evidence>
<dbReference type="SUPFAM" id="SSF46458">
    <property type="entry name" value="Globin-like"/>
    <property type="match status" value="1"/>
</dbReference>
<dbReference type="GO" id="GO:0004888">
    <property type="term" value="F:transmembrane signaling receptor activity"/>
    <property type="evidence" value="ECO:0007669"/>
    <property type="project" value="InterPro"/>
</dbReference>
<dbReference type="CDD" id="cd01068">
    <property type="entry name" value="globin_sensor"/>
    <property type="match status" value="1"/>
</dbReference>
<evidence type="ECO:0000256" key="2">
    <source>
        <dbReference type="ARBA" id="ARBA00029447"/>
    </source>
</evidence>
<organism evidence="5 6">
    <name type="scientific">Lysinibacillus sphaericus (strain C3-41)</name>
    <dbReference type="NCBI Taxonomy" id="444177"/>
    <lineage>
        <taxon>Bacteria</taxon>
        <taxon>Bacillati</taxon>
        <taxon>Bacillota</taxon>
        <taxon>Bacilli</taxon>
        <taxon>Bacillales</taxon>
        <taxon>Bacillaceae</taxon>
        <taxon>Lysinibacillus</taxon>
    </lineage>
</organism>
<dbReference type="SMART" id="SM00283">
    <property type="entry name" value="MA"/>
    <property type="match status" value="1"/>
</dbReference>
<evidence type="ECO:0000313" key="6">
    <source>
        <dbReference type="Proteomes" id="UP000002164"/>
    </source>
</evidence>
<dbReference type="SUPFAM" id="SSF58104">
    <property type="entry name" value="Methyl-accepting chemotaxis protein (MCP) signaling domain"/>
    <property type="match status" value="1"/>
</dbReference>
<keyword evidence="1 3" id="KW-0807">Transducer</keyword>
<dbReference type="InterPro" id="IPR039379">
    <property type="entry name" value="Protoglobin_sensor_dom"/>
</dbReference>
<dbReference type="InterPro" id="IPR044398">
    <property type="entry name" value="Globin-sensor_dom"/>
</dbReference>
<gene>
    <name evidence="5" type="ordered locus">Bsph_4657</name>
</gene>
<accession>B1HNN8</accession>
<dbReference type="Proteomes" id="UP000002164">
    <property type="component" value="Chromosome"/>
</dbReference>
<proteinExistence type="inferred from homology"/>
<dbReference type="GO" id="GO:0016020">
    <property type="term" value="C:membrane"/>
    <property type="evidence" value="ECO:0007669"/>
    <property type="project" value="InterPro"/>
</dbReference>
<dbReference type="AlphaFoldDB" id="B1HNN8"/>
<dbReference type="InterPro" id="IPR012292">
    <property type="entry name" value="Globin/Proto"/>
</dbReference>
<comment type="similarity">
    <text evidence="2">Belongs to the methyl-accepting chemotaxis (MCP) protein family.</text>
</comment>
<protein>
    <submittedName>
        <fullName evidence="5">Heme-based aerotactic transducer hemAT</fullName>
    </submittedName>
</protein>
<dbReference type="GO" id="GO:0007165">
    <property type="term" value="P:signal transduction"/>
    <property type="evidence" value="ECO:0007669"/>
    <property type="project" value="UniProtKB-KW"/>
</dbReference>
<dbReference type="PROSITE" id="PS50111">
    <property type="entry name" value="CHEMOTAXIS_TRANSDUC_2"/>
    <property type="match status" value="1"/>
</dbReference>
<dbReference type="HOGENOM" id="CLU_000445_21_4_9"/>
<dbReference type="EnsemblBacteria" id="ACA42101">
    <property type="protein sequence ID" value="ACA42101"/>
    <property type="gene ID" value="Bsph_4657"/>
</dbReference>
<dbReference type="Gene3D" id="1.10.490.10">
    <property type="entry name" value="Globins"/>
    <property type="match status" value="1"/>
</dbReference>
<evidence type="ECO:0000256" key="1">
    <source>
        <dbReference type="ARBA" id="ARBA00023224"/>
    </source>
</evidence>
<dbReference type="Pfam" id="PF11563">
    <property type="entry name" value="Protoglobin"/>
    <property type="match status" value="1"/>
</dbReference>
<dbReference type="PRINTS" id="PR00260">
    <property type="entry name" value="CHEMTRNSDUCR"/>
</dbReference>
<dbReference type="GO" id="GO:0020037">
    <property type="term" value="F:heme binding"/>
    <property type="evidence" value="ECO:0007669"/>
    <property type="project" value="InterPro"/>
</dbReference>
<dbReference type="InterPro" id="IPR009050">
    <property type="entry name" value="Globin-like_sf"/>
</dbReference>
<dbReference type="Pfam" id="PF00015">
    <property type="entry name" value="MCPsignal"/>
    <property type="match status" value="1"/>
</dbReference>
<evidence type="ECO:0000256" key="3">
    <source>
        <dbReference type="PROSITE-ProRule" id="PRU00284"/>
    </source>
</evidence>
<feature type="domain" description="Methyl-accepting transducer" evidence="4">
    <location>
        <begin position="205"/>
        <end position="433"/>
    </location>
</feature>
<dbReference type="PANTHER" id="PTHR32089:SF118">
    <property type="entry name" value="HEME-BASED AEROTACTIC TRANSDUCER HEMAT"/>
    <property type="match status" value="1"/>
</dbReference>
<sequence>MEQTIMSWFSKNSSSSYSITLTPENFKGHVQLDVLNHPNLQKQLQLLNLTIEDLAIIKQLQPLANDLIPAMVEQFYAAISLSQDLIDIINRTSHIDRLKITLHKHLSDIFESHINDAYIAERKAIAEAHVRIGLQSKWYIASFQSLTSTFTNFVNEVDISKNDAIRAINAFCKIINFEQQLVIEAYEKEEDRIRTAADQTKNALVTTIQSTAEELNAISEETAASLLVISSQTDDIAEATKQGLSFVADTQEKSRRGQHQLQEQNDLIQVILQSVNSLEVTMNQLRTSSQKISEIVGLVTGIADQTNLLALNASIEAARAGEHGKGFAVVAEEVRKLAEETKNAVQNVSHLIKETESNISTMANSVINVDQKIQHSVNTQENLSKSFNDIADAVSGIQQQYVHTSRDISAISNLITELSQGATLVSSSSDSLINVVNELNR</sequence>
<dbReference type="GO" id="GO:0019825">
    <property type="term" value="F:oxygen binding"/>
    <property type="evidence" value="ECO:0007669"/>
    <property type="project" value="InterPro"/>
</dbReference>
<dbReference type="PANTHER" id="PTHR32089">
    <property type="entry name" value="METHYL-ACCEPTING CHEMOTAXIS PROTEIN MCPB"/>
    <property type="match status" value="1"/>
</dbReference>
<dbReference type="InterPro" id="IPR004089">
    <property type="entry name" value="MCPsignal_dom"/>
</dbReference>
<dbReference type="InterPro" id="IPR004090">
    <property type="entry name" value="Chemotax_Me-accpt_rcpt"/>
</dbReference>
<dbReference type="GO" id="GO:0006935">
    <property type="term" value="P:chemotaxis"/>
    <property type="evidence" value="ECO:0007669"/>
    <property type="project" value="InterPro"/>
</dbReference>
<dbReference type="Gene3D" id="1.10.287.950">
    <property type="entry name" value="Methyl-accepting chemotaxis protein"/>
    <property type="match status" value="1"/>
</dbReference>
<dbReference type="KEGG" id="lsp:Bsph_4657"/>
<name>B1HNN8_LYSSC</name>
<dbReference type="EMBL" id="CP000817">
    <property type="protein sequence ID" value="ACA42101.1"/>
    <property type="molecule type" value="Genomic_DNA"/>
</dbReference>
<reference evidence="5 6" key="1">
    <citation type="journal article" date="2008" name="J. Bacteriol.">
        <title>Complete genome sequence of the mosquitocidal bacterium Bacillus sphaericus C3-41 and comparison with those of closely related Bacillus species.</title>
        <authorList>
            <person name="Hu X."/>
            <person name="Fan W."/>
            <person name="Han B."/>
            <person name="Liu H."/>
            <person name="Zheng D."/>
            <person name="Li Q."/>
            <person name="Dong W."/>
            <person name="Yan J."/>
            <person name="Gao M."/>
            <person name="Berry C."/>
            <person name="Yuan Z."/>
        </authorList>
    </citation>
    <scope>NUCLEOTIDE SEQUENCE [LARGE SCALE GENOMIC DNA]</scope>
    <source>
        <strain evidence="5 6">C3-41</strain>
    </source>
</reference>
<evidence type="ECO:0000313" key="5">
    <source>
        <dbReference type="EMBL" id="ACA42101.1"/>
    </source>
</evidence>